<dbReference type="PROSITE" id="PS50833">
    <property type="entry name" value="BRIX"/>
    <property type="match status" value="1"/>
</dbReference>
<sequence length="503" mass="56270">MAHKRKKKRTQKQAQEEAELASTEPKTPKSFVVKSGKVGRTVANLVRDFRQVLEPNTATKLKERKSNKIRDYVNVAGPLGVSHFMMFSQTDVGTNLRIARLPRGPTLTFRVQKYSLTKDCLALQKNPRRSGAEQKIAPLLLLNNFNPPKSSGVDASAGGVEAQQQHQKFKLMTAMLQNLFPAINPANMVLADARRVVLFNYNTETDSIDFRHYAITVKPIGVTKGVKKIITNQDKLPDLHKFDDVSEYVLREAFASESDVEDGPDSSVTLSQNYVGRGNRRSEQRAIKLVELGPRMDLKLIKIEAGLCEGDVLYHSYIHKTEREVKEAQERRQKILTEKARRRKEQEDNVARKKAEKEKAKKAAARSVQFNEPESEDENDGVSELEGEMEEGNLSDVSLDQDSDSGVDSESDDEDEVPSFGGGKMTDDYGSNNLFTEDSESGKNDSSSDGEEGGAVEESSSEDEDAAAIQKMKSKRARTSKKPFQAKKKQQQNNNNNKKRGRK</sequence>
<dbReference type="EMBL" id="JANBPU010000063">
    <property type="protein sequence ID" value="KAJ1917731.1"/>
    <property type="molecule type" value="Genomic_DNA"/>
</dbReference>
<dbReference type="OrthoDB" id="10261452at2759"/>
<evidence type="ECO:0000313" key="4">
    <source>
        <dbReference type="Proteomes" id="UP001150538"/>
    </source>
</evidence>
<dbReference type="Proteomes" id="UP001150538">
    <property type="component" value="Unassembled WGS sequence"/>
</dbReference>
<dbReference type="Pfam" id="PF04427">
    <property type="entry name" value="Brix"/>
    <property type="match status" value="1"/>
</dbReference>
<dbReference type="GO" id="GO:0030687">
    <property type="term" value="C:preribosome, large subunit precursor"/>
    <property type="evidence" value="ECO:0007669"/>
    <property type="project" value="TreeGrafter"/>
</dbReference>
<dbReference type="PANTHER" id="PTHR12661">
    <property type="entry name" value="PETER PAN-RELATED"/>
    <property type="match status" value="1"/>
</dbReference>
<dbReference type="AlphaFoldDB" id="A0A9W7ZVY5"/>
<dbReference type="PANTHER" id="PTHR12661:SF5">
    <property type="entry name" value="SUPPRESSOR OF SWI4 1 HOMOLOG"/>
    <property type="match status" value="1"/>
</dbReference>
<dbReference type="InterPro" id="IPR045112">
    <property type="entry name" value="PPAN-like"/>
</dbReference>
<feature type="compositionally biased region" description="Basic residues" evidence="1">
    <location>
        <begin position="472"/>
        <end position="490"/>
    </location>
</feature>
<feature type="domain" description="Brix" evidence="2">
    <location>
        <begin position="28"/>
        <end position="309"/>
    </location>
</feature>
<evidence type="ECO:0000259" key="2">
    <source>
        <dbReference type="PROSITE" id="PS50833"/>
    </source>
</evidence>
<comment type="caution">
    <text evidence="3">The sequence shown here is derived from an EMBL/GenBank/DDBJ whole genome shotgun (WGS) entry which is preliminary data.</text>
</comment>
<feature type="region of interest" description="Disordered" evidence="1">
    <location>
        <begin position="335"/>
        <end position="503"/>
    </location>
</feature>
<dbReference type="InterPro" id="IPR007109">
    <property type="entry name" value="Brix"/>
</dbReference>
<dbReference type="GO" id="GO:0000027">
    <property type="term" value="P:ribosomal large subunit assembly"/>
    <property type="evidence" value="ECO:0007669"/>
    <property type="project" value="TreeGrafter"/>
</dbReference>
<keyword evidence="4" id="KW-1185">Reference proteome</keyword>
<feature type="compositionally biased region" description="Acidic residues" evidence="1">
    <location>
        <begin position="373"/>
        <end position="417"/>
    </location>
</feature>
<evidence type="ECO:0000256" key="1">
    <source>
        <dbReference type="SAM" id="MobiDB-lite"/>
    </source>
</evidence>
<feature type="region of interest" description="Disordered" evidence="1">
    <location>
        <begin position="1"/>
        <end position="30"/>
    </location>
</feature>
<proteinExistence type="predicted"/>
<evidence type="ECO:0000313" key="3">
    <source>
        <dbReference type="EMBL" id="KAJ1917731.1"/>
    </source>
</evidence>
<gene>
    <name evidence="3" type="primary">SSF1</name>
    <name evidence="3" type="ORF">H4219_003043</name>
</gene>
<dbReference type="SMART" id="SM00879">
    <property type="entry name" value="Brix"/>
    <property type="match status" value="1"/>
</dbReference>
<reference evidence="3" key="1">
    <citation type="submission" date="2022-07" db="EMBL/GenBank/DDBJ databases">
        <title>Phylogenomic reconstructions and comparative analyses of Kickxellomycotina fungi.</title>
        <authorList>
            <person name="Reynolds N.K."/>
            <person name="Stajich J.E."/>
            <person name="Barry K."/>
            <person name="Grigoriev I.V."/>
            <person name="Crous P."/>
            <person name="Smith M.E."/>
        </authorList>
    </citation>
    <scope>NUCLEOTIDE SEQUENCE</scope>
    <source>
        <strain evidence="3">NBRC 100468</strain>
    </source>
</reference>
<organism evidence="3 4">
    <name type="scientific">Mycoemilia scoparia</name>
    <dbReference type="NCBI Taxonomy" id="417184"/>
    <lineage>
        <taxon>Eukaryota</taxon>
        <taxon>Fungi</taxon>
        <taxon>Fungi incertae sedis</taxon>
        <taxon>Zoopagomycota</taxon>
        <taxon>Kickxellomycotina</taxon>
        <taxon>Kickxellomycetes</taxon>
        <taxon>Kickxellales</taxon>
        <taxon>Kickxellaceae</taxon>
        <taxon>Mycoemilia</taxon>
    </lineage>
</organism>
<feature type="compositionally biased region" description="Acidic residues" evidence="1">
    <location>
        <begin position="448"/>
        <end position="466"/>
    </location>
</feature>
<dbReference type="GO" id="GO:0019843">
    <property type="term" value="F:rRNA binding"/>
    <property type="evidence" value="ECO:0007669"/>
    <property type="project" value="InterPro"/>
</dbReference>
<dbReference type="GO" id="GO:0006364">
    <property type="term" value="P:rRNA processing"/>
    <property type="evidence" value="ECO:0007669"/>
    <property type="project" value="InterPro"/>
</dbReference>
<accession>A0A9W7ZVY5</accession>
<feature type="compositionally biased region" description="Basic residues" evidence="1">
    <location>
        <begin position="1"/>
        <end position="11"/>
    </location>
</feature>
<protein>
    <submittedName>
        <fullName evidence="3">rRNA-binding ribosome biosynthesis protein</fullName>
    </submittedName>
</protein>
<name>A0A9W7ZVY5_9FUNG</name>
<feature type="compositionally biased region" description="Basic and acidic residues" evidence="1">
    <location>
        <begin position="335"/>
        <end position="361"/>
    </location>
</feature>